<comment type="similarity">
    <text evidence="5">Belongs to the HrcA family.</text>
</comment>
<keyword evidence="4 5" id="KW-0804">Transcription</keyword>
<dbReference type="HAMAP" id="MF_00081">
    <property type="entry name" value="HrcA"/>
    <property type="match status" value="1"/>
</dbReference>
<accession>A0ABQ4K2Q5</accession>
<evidence type="ECO:0000256" key="3">
    <source>
        <dbReference type="ARBA" id="ARBA00023016"/>
    </source>
</evidence>
<dbReference type="SUPFAM" id="SSF55781">
    <property type="entry name" value="GAF domain-like"/>
    <property type="match status" value="1"/>
</dbReference>
<dbReference type="Proteomes" id="UP000680279">
    <property type="component" value="Unassembled WGS sequence"/>
</dbReference>
<feature type="domain" description="Heat-inducible transcription repressor HrcA C-terminal" evidence="6">
    <location>
        <begin position="105"/>
        <end position="323"/>
    </location>
</feature>
<keyword evidence="1 5" id="KW-0678">Repressor</keyword>
<reference evidence="7 8" key="1">
    <citation type="submission" date="2021-03" db="EMBL/GenBank/DDBJ databases">
        <title>Antimicrobial resistance genes in bacteria isolated from Japanese honey, and their potential for conferring macrolide and lincosamide resistance in the American foulbrood pathogen Paenibacillus larvae.</title>
        <authorList>
            <person name="Okamoto M."/>
            <person name="Kumagai M."/>
            <person name="Kanamori H."/>
            <person name="Takamatsu D."/>
        </authorList>
    </citation>
    <scope>NUCLEOTIDE SEQUENCE [LARGE SCALE GENOMIC DNA]</scope>
    <source>
        <strain evidence="7 8">J1TS3</strain>
    </source>
</reference>
<proteinExistence type="inferred from homology"/>
<dbReference type="PANTHER" id="PTHR34824">
    <property type="entry name" value="HEAT-INDUCIBLE TRANSCRIPTION REPRESSOR HRCA"/>
    <property type="match status" value="1"/>
</dbReference>
<gene>
    <name evidence="5 7" type="primary">hrcA</name>
    <name evidence="7" type="ORF">J1TS3_11820</name>
</gene>
<keyword evidence="2 5" id="KW-0805">Transcription regulation</keyword>
<evidence type="ECO:0000313" key="7">
    <source>
        <dbReference type="EMBL" id="GIN20048.1"/>
    </source>
</evidence>
<dbReference type="Gene3D" id="3.30.450.40">
    <property type="match status" value="1"/>
</dbReference>
<dbReference type="InterPro" id="IPR002571">
    <property type="entry name" value="HrcA"/>
</dbReference>
<dbReference type="InterPro" id="IPR036388">
    <property type="entry name" value="WH-like_DNA-bd_sf"/>
</dbReference>
<evidence type="ECO:0000313" key="8">
    <source>
        <dbReference type="Proteomes" id="UP000680279"/>
    </source>
</evidence>
<dbReference type="PANTHER" id="PTHR34824:SF1">
    <property type="entry name" value="HEAT-INDUCIBLE TRANSCRIPTION REPRESSOR HRCA"/>
    <property type="match status" value="1"/>
</dbReference>
<comment type="function">
    <text evidence="5">Negative regulator of class I heat shock genes (grpE-dnaK-dnaJ and groELS operons). Prevents heat-shock induction of these operons.</text>
</comment>
<evidence type="ECO:0000256" key="1">
    <source>
        <dbReference type="ARBA" id="ARBA00022491"/>
    </source>
</evidence>
<evidence type="ECO:0000256" key="4">
    <source>
        <dbReference type="ARBA" id="ARBA00023163"/>
    </source>
</evidence>
<dbReference type="InterPro" id="IPR021153">
    <property type="entry name" value="HrcA_C"/>
</dbReference>
<dbReference type="Gene3D" id="3.30.390.60">
    <property type="entry name" value="Heat-inducible transcription repressor hrca homolog, domain 3"/>
    <property type="match status" value="1"/>
</dbReference>
<keyword evidence="8" id="KW-1185">Reference proteome</keyword>
<dbReference type="Pfam" id="PF01628">
    <property type="entry name" value="HrcA"/>
    <property type="match status" value="1"/>
</dbReference>
<evidence type="ECO:0000259" key="6">
    <source>
        <dbReference type="Pfam" id="PF01628"/>
    </source>
</evidence>
<protein>
    <recommendedName>
        <fullName evidence="5">Heat-inducible transcription repressor HrcA</fullName>
    </recommendedName>
</protein>
<dbReference type="PIRSF" id="PIRSF005485">
    <property type="entry name" value="HrcA"/>
    <property type="match status" value="1"/>
</dbReference>
<dbReference type="InterPro" id="IPR029016">
    <property type="entry name" value="GAF-like_dom_sf"/>
</dbReference>
<dbReference type="NCBIfam" id="TIGR00331">
    <property type="entry name" value="hrcA"/>
    <property type="match status" value="1"/>
</dbReference>
<keyword evidence="3 5" id="KW-0346">Stress response</keyword>
<dbReference type="InterPro" id="IPR036390">
    <property type="entry name" value="WH_DNA-bd_sf"/>
</dbReference>
<comment type="caution">
    <text evidence="7">The sequence shown here is derived from an EMBL/GenBank/DDBJ whole genome shotgun (WGS) entry which is preliminary data.</text>
</comment>
<sequence>MVLTDRQLLILQAIIDDFIRFAQPIGSGKLSKREEINLSSATIRNEMADLEEYGYIEKTHTSSGRIPSEKGYRYYVDHLLAPEMLRTHERQLIHSIFAEKIYELEDVVQRSASVLSELTNYTAILLGPAVKENKLKRLQIVPLSGEKAVAVIITDTGHVENKIFSLPENYVPGNIEKLVNILNQKLAGVPISELKAKIEYEVAEILRQNIHQYDKLLQSILKTIDVPGNEKIFFGGKTNMLNQPEFHNINKVRSLMNMIEKEEGIYELFRHIPHGIHVTIGKENKNMAMEDCSLITATYSIGQEPVGTIAILGPKRMEYSRVIGLLDFLSRDMSEALTKMFNES</sequence>
<organism evidence="7 8">
    <name type="scientific">Siminovitchia fordii</name>
    <dbReference type="NCBI Taxonomy" id="254759"/>
    <lineage>
        <taxon>Bacteria</taxon>
        <taxon>Bacillati</taxon>
        <taxon>Bacillota</taxon>
        <taxon>Bacilli</taxon>
        <taxon>Bacillales</taxon>
        <taxon>Bacillaceae</taxon>
        <taxon>Siminovitchia</taxon>
    </lineage>
</organism>
<evidence type="ECO:0000256" key="2">
    <source>
        <dbReference type="ARBA" id="ARBA00023015"/>
    </source>
</evidence>
<dbReference type="InterPro" id="IPR023120">
    <property type="entry name" value="WHTH_transcript_rep_HrcA_IDD"/>
</dbReference>
<dbReference type="Gene3D" id="1.10.10.10">
    <property type="entry name" value="Winged helix-like DNA-binding domain superfamily/Winged helix DNA-binding domain"/>
    <property type="match status" value="1"/>
</dbReference>
<dbReference type="SUPFAM" id="SSF46785">
    <property type="entry name" value="Winged helix' DNA-binding domain"/>
    <property type="match status" value="1"/>
</dbReference>
<evidence type="ECO:0000256" key="5">
    <source>
        <dbReference type="HAMAP-Rule" id="MF_00081"/>
    </source>
</evidence>
<name>A0ABQ4K2Q5_9BACI</name>
<dbReference type="EMBL" id="BOQT01000003">
    <property type="protein sequence ID" value="GIN20048.1"/>
    <property type="molecule type" value="Genomic_DNA"/>
</dbReference>